<gene>
    <name evidence="2" type="ORF">LMG28614_00928</name>
</gene>
<dbReference type="PANTHER" id="PTHR12526">
    <property type="entry name" value="GLYCOSYLTRANSFERASE"/>
    <property type="match status" value="1"/>
</dbReference>
<dbReference type="EMBL" id="CADIKK010000003">
    <property type="protein sequence ID" value="CAB3779812.1"/>
    <property type="molecule type" value="Genomic_DNA"/>
</dbReference>
<dbReference type="Gene3D" id="3.40.50.2000">
    <property type="entry name" value="Glycogen Phosphorylase B"/>
    <property type="match status" value="1"/>
</dbReference>
<dbReference type="Pfam" id="PF13692">
    <property type="entry name" value="Glyco_trans_1_4"/>
    <property type="match status" value="1"/>
</dbReference>
<reference evidence="2 3" key="1">
    <citation type="submission" date="2020-04" db="EMBL/GenBank/DDBJ databases">
        <authorList>
            <person name="De Canck E."/>
        </authorList>
    </citation>
    <scope>NUCLEOTIDE SEQUENCE [LARGE SCALE GENOMIC DNA]</scope>
    <source>
        <strain evidence="2 3">LMG 28614</strain>
    </source>
</reference>
<evidence type="ECO:0000256" key="1">
    <source>
        <dbReference type="SAM" id="MobiDB-lite"/>
    </source>
</evidence>
<evidence type="ECO:0000313" key="3">
    <source>
        <dbReference type="Proteomes" id="UP000494365"/>
    </source>
</evidence>
<protein>
    <submittedName>
        <fullName evidence="2">Uncharacterized protein</fullName>
    </submittedName>
</protein>
<name>A0A6S7C2Y9_9BURK</name>
<evidence type="ECO:0000313" key="2">
    <source>
        <dbReference type="EMBL" id="CAB3779812.1"/>
    </source>
</evidence>
<dbReference type="PANTHER" id="PTHR12526:SF590">
    <property type="entry name" value="ALPHA-MALTOSE-1-PHOSPHATE SYNTHASE"/>
    <property type="match status" value="1"/>
</dbReference>
<accession>A0A6S7C2Y9</accession>
<feature type="region of interest" description="Disordered" evidence="1">
    <location>
        <begin position="361"/>
        <end position="419"/>
    </location>
</feature>
<feature type="compositionally biased region" description="Low complexity" evidence="1">
    <location>
        <begin position="362"/>
        <end position="410"/>
    </location>
</feature>
<dbReference type="RefSeq" id="WP_175148374.1">
    <property type="nucleotide sequence ID" value="NZ_CADIKK010000003.1"/>
</dbReference>
<keyword evidence="3" id="KW-1185">Reference proteome</keyword>
<sequence>MSTKVHVHLFYGADPRFYRPGDNIGCLYGYHHAESDAFKLTYSQDAREGKPVRLLRRALKALLGFDFIHTWRNRAEMLRSDVIWTHTEQEWLSAALMLLLSGRKAGTAASPLLLAQSVWLLDKWPSYGILRRWLYRRLMTRADQLTTLASENADLCQRYFKREARPLLYGLNTRDFPVNAPTQWTPHTPIRIAAIGNDRDRDWETLIKAFGNDPRYTVKLATRRRIPASLRAPNVEIALFSGIRKQHELYDWADVIVVPLRPNSHASGITVMLEAAAVGKPMVVTNVGALQDYFPGDEAAYIPPFNPQALRDAVDRLAAAPAEALRQAQAAAAGLLSRDLTTQHYAMQHVRITEDMLRARAHTQAHAQTTTQAQAQAHTRTQAQAHTPTAAQAHAPKQAYAPKQAQPPRAAARESRGGL</sequence>
<dbReference type="GO" id="GO:0016757">
    <property type="term" value="F:glycosyltransferase activity"/>
    <property type="evidence" value="ECO:0007669"/>
    <property type="project" value="TreeGrafter"/>
</dbReference>
<dbReference type="SUPFAM" id="SSF53756">
    <property type="entry name" value="UDP-Glycosyltransferase/glycogen phosphorylase"/>
    <property type="match status" value="1"/>
</dbReference>
<proteinExistence type="predicted"/>
<dbReference type="CDD" id="cd03801">
    <property type="entry name" value="GT4_PimA-like"/>
    <property type="match status" value="1"/>
</dbReference>
<organism evidence="2 3">
    <name type="scientific">Paraburkholderia ultramafica</name>
    <dbReference type="NCBI Taxonomy" id="1544867"/>
    <lineage>
        <taxon>Bacteria</taxon>
        <taxon>Pseudomonadati</taxon>
        <taxon>Pseudomonadota</taxon>
        <taxon>Betaproteobacteria</taxon>
        <taxon>Burkholderiales</taxon>
        <taxon>Burkholderiaceae</taxon>
        <taxon>Paraburkholderia</taxon>
    </lineage>
</organism>
<dbReference type="Proteomes" id="UP000494365">
    <property type="component" value="Unassembled WGS sequence"/>
</dbReference>
<dbReference type="AlphaFoldDB" id="A0A6S7C2Y9"/>